<dbReference type="Gene3D" id="3.40.30.10">
    <property type="entry name" value="Glutaredoxin"/>
    <property type="match status" value="1"/>
</dbReference>
<organism evidence="6 7">
    <name type="scientific">Azohydromonas caseinilytica</name>
    <dbReference type="NCBI Taxonomy" id="2728836"/>
    <lineage>
        <taxon>Bacteria</taxon>
        <taxon>Pseudomonadati</taxon>
        <taxon>Pseudomonadota</taxon>
        <taxon>Betaproteobacteria</taxon>
        <taxon>Burkholderiales</taxon>
        <taxon>Sphaerotilaceae</taxon>
        <taxon>Azohydromonas</taxon>
    </lineage>
</organism>
<evidence type="ECO:0000256" key="4">
    <source>
        <dbReference type="ARBA" id="ARBA00023284"/>
    </source>
</evidence>
<dbReference type="PROSITE" id="PS51352">
    <property type="entry name" value="THIOREDOXIN_2"/>
    <property type="match status" value="1"/>
</dbReference>
<sequence>MKRRLWLTTAAVAAAGGAGLAWWRSQPRGTPAPAALWALELERPQGGRLALATLRGQPLLLNFWATWCPPCVKEMPELDRFSRDFAARGGRVLGVAIDGPAPVREFLQQRPVGYDIALGGLAGTDLMRQLGNQAGVLPFTVLLDAAGHLHQSHAGETTREELLRWAESLG</sequence>
<evidence type="ECO:0000256" key="2">
    <source>
        <dbReference type="ARBA" id="ARBA00022748"/>
    </source>
</evidence>
<accession>A0A848F541</accession>
<evidence type="ECO:0000256" key="1">
    <source>
        <dbReference type="ARBA" id="ARBA00004196"/>
    </source>
</evidence>
<comment type="subcellular location">
    <subcellularLocation>
        <location evidence="1">Cell envelope</location>
    </subcellularLocation>
</comment>
<dbReference type="RefSeq" id="WP_169160077.1">
    <property type="nucleotide sequence ID" value="NZ_JABBFW010000005.1"/>
</dbReference>
<dbReference type="InterPro" id="IPR013766">
    <property type="entry name" value="Thioredoxin_domain"/>
</dbReference>
<keyword evidence="4" id="KW-0676">Redox-active center</keyword>
<protein>
    <submittedName>
        <fullName evidence="6">TlpA family protein disulfide reductase</fullName>
    </submittedName>
</protein>
<dbReference type="EMBL" id="JABBFW010000005">
    <property type="protein sequence ID" value="NML15167.1"/>
    <property type="molecule type" value="Genomic_DNA"/>
</dbReference>
<dbReference type="InterPro" id="IPR013740">
    <property type="entry name" value="Redoxin"/>
</dbReference>
<dbReference type="AlphaFoldDB" id="A0A848F541"/>
<dbReference type="CDD" id="cd02966">
    <property type="entry name" value="TlpA_like_family"/>
    <property type="match status" value="1"/>
</dbReference>
<proteinExistence type="predicted"/>
<dbReference type="PROSITE" id="PS00194">
    <property type="entry name" value="THIOREDOXIN_1"/>
    <property type="match status" value="1"/>
</dbReference>
<name>A0A848F541_9BURK</name>
<keyword evidence="2" id="KW-0201">Cytochrome c-type biogenesis</keyword>
<dbReference type="Pfam" id="PF08534">
    <property type="entry name" value="Redoxin"/>
    <property type="match status" value="1"/>
</dbReference>
<reference evidence="6 7" key="1">
    <citation type="submission" date="2020-04" db="EMBL/GenBank/DDBJ databases">
        <title>Azohydromonas sp. isolated from soil.</title>
        <authorList>
            <person name="Dahal R.H."/>
        </authorList>
    </citation>
    <scope>NUCLEOTIDE SEQUENCE [LARGE SCALE GENOMIC DNA]</scope>
    <source>
        <strain evidence="6 7">G-1-1-14</strain>
    </source>
</reference>
<evidence type="ECO:0000256" key="3">
    <source>
        <dbReference type="ARBA" id="ARBA00023157"/>
    </source>
</evidence>
<dbReference type="GO" id="GO:0015036">
    <property type="term" value="F:disulfide oxidoreductase activity"/>
    <property type="evidence" value="ECO:0007669"/>
    <property type="project" value="UniProtKB-ARBA"/>
</dbReference>
<dbReference type="SUPFAM" id="SSF52833">
    <property type="entry name" value="Thioredoxin-like"/>
    <property type="match status" value="1"/>
</dbReference>
<evidence type="ECO:0000313" key="6">
    <source>
        <dbReference type="EMBL" id="NML15167.1"/>
    </source>
</evidence>
<keyword evidence="7" id="KW-1185">Reference proteome</keyword>
<dbReference type="Proteomes" id="UP000574067">
    <property type="component" value="Unassembled WGS sequence"/>
</dbReference>
<dbReference type="GO" id="GO:0017004">
    <property type="term" value="P:cytochrome complex assembly"/>
    <property type="evidence" value="ECO:0007669"/>
    <property type="project" value="UniProtKB-KW"/>
</dbReference>
<dbReference type="PANTHER" id="PTHR42852:SF6">
    <property type="entry name" value="THIOL:DISULFIDE INTERCHANGE PROTEIN DSBE"/>
    <property type="match status" value="1"/>
</dbReference>
<feature type="domain" description="Thioredoxin" evidence="5">
    <location>
        <begin position="26"/>
        <end position="170"/>
    </location>
</feature>
<evidence type="ECO:0000259" key="5">
    <source>
        <dbReference type="PROSITE" id="PS51352"/>
    </source>
</evidence>
<dbReference type="InterPro" id="IPR017937">
    <property type="entry name" value="Thioredoxin_CS"/>
</dbReference>
<evidence type="ECO:0000313" key="7">
    <source>
        <dbReference type="Proteomes" id="UP000574067"/>
    </source>
</evidence>
<dbReference type="GO" id="GO:0030313">
    <property type="term" value="C:cell envelope"/>
    <property type="evidence" value="ECO:0007669"/>
    <property type="project" value="UniProtKB-SubCell"/>
</dbReference>
<keyword evidence="3" id="KW-1015">Disulfide bond</keyword>
<dbReference type="InterPro" id="IPR036249">
    <property type="entry name" value="Thioredoxin-like_sf"/>
</dbReference>
<comment type="caution">
    <text evidence="6">The sequence shown here is derived from an EMBL/GenBank/DDBJ whole genome shotgun (WGS) entry which is preliminary data.</text>
</comment>
<gene>
    <name evidence="6" type="ORF">HHL10_09265</name>
</gene>
<dbReference type="PANTHER" id="PTHR42852">
    <property type="entry name" value="THIOL:DISULFIDE INTERCHANGE PROTEIN DSBE"/>
    <property type="match status" value="1"/>
</dbReference>
<dbReference type="InterPro" id="IPR050553">
    <property type="entry name" value="Thioredoxin_ResA/DsbE_sf"/>
</dbReference>